<dbReference type="GO" id="GO:0008237">
    <property type="term" value="F:metallopeptidase activity"/>
    <property type="evidence" value="ECO:0007669"/>
    <property type="project" value="UniProtKB-KW"/>
</dbReference>
<keyword evidence="9" id="KW-0482">Metalloprotease</keyword>
<dbReference type="Pfam" id="PF20774">
    <property type="entry name" value="InhA-like_VEG"/>
    <property type="match status" value="1"/>
</dbReference>
<dbReference type="InterPro" id="IPR008757">
    <property type="entry name" value="Peptidase_M6-like_domain"/>
</dbReference>
<dbReference type="Gene3D" id="2.60.120.260">
    <property type="entry name" value="Galactose-binding domain-like"/>
    <property type="match status" value="1"/>
</dbReference>
<evidence type="ECO:0000256" key="11">
    <source>
        <dbReference type="SAM" id="SignalP"/>
    </source>
</evidence>
<evidence type="ECO:0000256" key="3">
    <source>
        <dbReference type="ARBA" id="ARBA00022525"/>
    </source>
</evidence>
<keyword evidence="6 11" id="KW-0732">Signal</keyword>
<dbReference type="GO" id="GO:0046872">
    <property type="term" value="F:metal ion binding"/>
    <property type="evidence" value="ECO:0007669"/>
    <property type="project" value="UniProtKB-KW"/>
</dbReference>
<dbReference type="AlphaFoldDB" id="A0A1C4VCW7"/>
<keyword evidence="8" id="KW-0862">Zinc</keyword>
<dbReference type="NCBIfam" id="TIGR03296">
    <property type="entry name" value="M6dom_TIGR03296"/>
    <property type="match status" value="1"/>
</dbReference>
<evidence type="ECO:0000256" key="9">
    <source>
        <dbReference type="ARBA" id="ARBA00023049"/>
    </source>
</evidence>
<dbReference type="EMBL" id="FMCX01000001">
    <property type="protein sequence ID" value="SCE81716.1"/>
    <property type="molecule type" value="Genomic_DNA"/>
</dbReference>
<organism evidence="14 15">
    <name type="scientific">Micromonospora mirobrigensis</name>
    <dbReference type="NCBI Taxonomy" id="262898"/>
    <lineage>
        <taxon>Bacteria</taxon>
        <taxon>Bacillati</taxon>
        <taxon>Actinomycetota</taxon>
        <taxon>Actinomycetes</taxon>
        <taxon>Micromonosporales</taxon>
        <taxon>Micromonosporaceae</taxon>
        <taxon>Micromonospora</taxon>
    </lineage>
</organism>
<evidence type="ECO:0000259" key="12">
    <source>
        <dbReference type="Pfam" id="PF05547"/>
    </source>
</evidence>
<dbReference type="InterPro" id="IPR048665">
    <property type="entry name" value="InhA-like_VEG"/>
</dbReference>
<feature type="domain" description="Immune inhibitor A-like metallopeptidase VEG" evidence="13">
    <location>
        <begin position="657"/>
        <end position="823"/>
    </location>
</feature>
<dbReference type="InterPro" id="IPR012300">
    <property type="entry name" value="Pept_M6_InhA"/>
</dbReference>
<feature type="chain" id="PRO_5008705736" evidence="11">
    <location>
        <begin position="27"/>
        <end position="831"/>
    </location>
</feature>
<dbReference type="PIRSF" id="PIRSF007519">
    <property type="entry name" value="Protease_InhA"/>
    <property type="match status" value="1"/>
</dbReference>
<accession>A0A1C4VCW7</accession>
<keyword evidence="7" id="KW-0378">Hydrolase</keyword>
<evidence type="ECO:0000256" key="1">
    <source>
        <dbReference type="ARBA" id="ARBA00001947"/>
    </source>
</evidence>
<comment type="cofactor">
    <cofactor evidence="1">
        <name>Zn(2+)</name>
        <dbReference type="ChEBI" id="CHEBI:29105"/>
    </cofactor>
</comment>
<dbReference type="Pfam" id="PF05547">
    <property type="entry name" value="Peptidase_M6"/>
    <property type="match status" value="1"/>
</dbReference>
<dbReference type="Proteomes" id="UP000199504">
    <property type="component" value="Unassembled WGS sequence"/>
</dbReference>
<dbReference type="PANTHER" id="PTHR13062">
    <property type="entry name" value="COLLAGENASE"/>
    <property type="match status" value="1"/>
</dbReference>
<name>A0A1C4VCW7_9ACTN</name>
<evidence type="ECO:0000256" key="5">
    <source>
        <dbReference type="ARBA" id="ARBA00022723"/>
    </source>
</evidence>
<dbReference type="Pfam" id="PF20773">
    <property type="entry name" value="InhA-like_MAM"/>
    <property type="match status" value="1"/>
</dbReference>
<feature type="region of interest" description="Disordered" evidence="10">
    <location>
        <begin position="24"/>
        <end position="51"/>
    </location>
</feature>
<feature type="domain" description="Peptidase M6-like" evidence="12">
    <location>
        <begin position="113"/>
        <end position="442"/>
    </location>
</feature>
<sequence>MRKVAVGLLGLSLTATGLVAASSASAAPLPKAPTSAPSVTEPAQVDHDLPNPLEEKRRALRQEGLSEVLSGRAKPQKINGSTVVKVGKTATNAAGRNTKARTAVNAAAARTDQYVELEREKSDRIFVILAEFGNERHPSFPDKDIDPNTPGPTRFDGPLHNEIDAPNRAVDNSTVWQPDYSADHYRKLYFGTGQGDESLKQYYEAQSSGRYTVDGEVTDWVKVKYNEARYGRSNDNPTDANGNDPAVCASTTCQNTWELVRDAANQWVADQKKQGRTDAEIAADVKSFDQWDRYDVDGDGNFNEPDGYIDHFQIVHAGGDQADGDPYQGEDAIWSHRWYAFGTDQGQTGPPQAKLGGTQIGDTGVWIGDYTVQPENGGRSVFYHEYGHDLGLPDDYNTGTSGDNSLEHWTLMAQSRVSAKNDAGLGERGADLGAWNKLQLGWLDYETVVPAKQDPQTIKLGPSEYNSAKAQAAVVVLPQRPYEFNNGKPAEGTKQYFSGNDDNLNTTMTRTFDFTGKSSASLSMKARYNIETDYDYMYFEASLDGGQNWVALPFLVNGQPKTDGNGRNALDGISDTDDDGVADWVDLTIPMDVAAGKVVQFRYHYITDGGVSEGGFFGDAITVTADGQTVLSDGAENGANGWALNGFSIVEETYTRDFDNFYIAANRSYVSYDQYLKTGPYYFGYANTRPDYVDHYAYQQGLLITYWNTRWADNNTMPYDKVNNPGGHPGEGRNLNIDSRPKPLYNLTGNAWRARVQVYDAPFSLKKADSFTLHVNSQPSYIRGQGPAPLFDDSKQYWYAELPNHGVKVPNNGVKIRVLEQNGTSMKIRIS</sequence>
<reference evidence="15" key="1">
    <citation type="submission" date="2016-06" db="EMBL/GenBank/DDBJ databases">
        <authorList>
            <person name="Varghese N."/>
            <person name="Submissions Spin"/>
        </authorList>
    </citation>
    <scope>NUCLEOTIDE SEQUENCE [LARGE SCALE GENOMIC DNA]</scope>
    <source>
        <strain evidence="15">DSM 44830</strain>
    </source>
</reference>
<evidence type="ECO:0000256" key="2">
    <source>
        <dbReference type="ARBA" id="ARBA00004613"/>
    </source>
</evidence>
<dbReference type="GO" id="GO:0005576">
    <property type="term" value="C:extracellular region"/>
    <property type="evidence" value="ECO:0007669"/>
    <property type="project" value="UniProtKB-SubCell"/>
</dbReference>
<dbReference type="STRING" id="262898.GA0070564_1011117"/>
<keyword evidence="5" id="KW-0479">Metal-binding</keyword>
<protein>
    <submittedName>
        <fullName evidence="14">Immune inhibitor A</fullName>
    </submittedName>
</protein>
<evidence type="ECO:0000256" key="6">
    <source>
        <dbReference type="ARBA" id="ARBA00022729"/>
    </source>
</evidence>
<gene>
    <name evidence="14" type="ORF">GA0070564_1011117</name>
</gene>
<feature type="compositionally biased region" description="Low complexity" evidence="10">
    <location>
        <begin position="24"/>
        <end position="38"/>
    </location>
</feature>
<dbReference type="SUPFAM" id="SSF55486">
    <property type="entry name" value="Metalloproteases ('zincins'), catalytic domain"/>
    <property type="match status" value="1"/>
</dbReference>
<comment type="subcellular location">
    <subcellularLocation>
        <location evidence="2">Secreted</location>
    </subcellularLocation>
</comment>
<dbReference type="GO" id="GO:0006508">
    <property type="term" value="P:proteolysis"/>
    <property type="evidence" value="ECO:0007669"/>
    <property type="project" value="UniProtKB-KW"/>
</dbReference>
<keyword evidence="3" id="KW-0964">Secreted</keyword>
<evidence type="ECO:0000256" key="8">
    <source>
        <dbReference type="ARBA" id="ARBA00022833"/>
    </source>
</evidence>
<evidence type="ECO:0000256" key="10">
    <source>
        <dbReference type="SAM" id="MobiDB-lite"/>
    </source>
</evidence>
<feature type="signal peptide" evidence="11">
    <location>
        <begin position="1"/>
        <end position="26"/>
    </location>
</feature>
<evidence type="ECO:0000259" key="13">
    <source>
        <dbReference type="Pfam" id="PF20774"/>
    </source>
</evidence>
<dbReference type="PANTHER" id="PTHR13062:SF12">
    <property type="entry name" value="ALPHA-2-MACROGLOBULIN DOMAIN-CONTAINING PROTEIN"/>
    <property type="match status" value="1"/>
</dbReference>
<evidence type="ECO:0000313" key="15">
    <source>
        <dbReference type="Proteomes" id="UP000199504"/>
    </source>
</evidence>
<keyword evidence="4" id="KW-0645">Protease</keyword>
<evidence type="ECO:0000256" key="4">
    <source>
        <dbReference type="ARBA" id="ARBA00022670"/>
    </source>
</evidence>
<evidence type="ECO:0000256" key="7">
    <source>
        <dbReference type="ARBA" id="ARBA00022801"/>
    </source>
</evidence>
<proteinExistence type="predicted"/>
<evidence type="ECO:0000313" key="14">
    <source>
        <dbReference type="EMBL" id="SCE81716.1"/>
    </source>
</evidence>
<keyword evidence="15" id="KW-1185">Reference proteome</keyword>